<dbReference type="InterPro" id="IPR027485">
    <property type="entry name" value="AMMECR1_N"/>
</dbReference>
<proteinExistence type="predicted"/>
<gene>
    <name evidence="2" type="ORF">PHYBLDRAFT_158817</name>
</gene>
<dbReference type="STRING" id="763407.A0A162XC39"/>
<feature type="domain" description="AMMECR1" evidence="1">
    <location>
        <begin position="1"/>
        <end position="191"/>
    </location>
</feature>
<dbReference type="Proteomes" id="UP000077315">
    <property type="component" value="Unassembled WGS sequence"/>
</dbReference>
<dbReference type="GeneID" id="28994768"/>
<dbReference type="EMBL" id="KV440980">
    <property type="protein sequence ID" value="OAD73865.1"/>
    <property type="molecule type" value="Genomic_DNA"/>
</dbReference>
<dbReference type="SUPFAM" id="SSF143447">
    <property type="entry name" value="AMMECR1-like"/>
    <property type="match status" value="1"/>
</dbReference>
<dbReference type="InParanoid" id="A0A162XC39"/>
<reference evidence="3" key="1">
    <citation type="submission" date="2015-06" db="EMBL/GenBank/DDBJ databases">
        <title>Expansion of signal transduction pathways in fungi by whole-genome duplication.</title>
        <authorList>
            <consortium name="DOE Joint Genome Institute"/>
            <person name="Corrochano L.M."/>
            <person name="Kuo A."/>
            <person name="Marcet-Houben M."/>
            <person name="Polaino S."/>
            <person name="Salamov A."/>
            <person name="Villalobos J.M."/>
            <person name="Alvarez M.I."/>
            <person name="Avalos J."/>
            <person name="Benito E.P."/>
            <person name="Benoit I."/>
            <person name="Burger G."/>
            <person name="Camino L.P."/>
            <person name="Canovas D."/>
            <person name="Cerda-Olmedo E."/>
            <person name="Cheng J.-F."/>
            <person name="Dominguez A."/>
            <person name="Elias M."/>
            <person name="Eslava A.P."/>
            <person name="Glaser F."/>
            <person name="Grimwood J."/>
            <person name="Gutierrez G."/>
            <person name="Heitman J."/>
            <person name="Henrissat B."/>
            <person name="Iturriaga E.A."/>
            <person name="Lang B.F."/>
            <person name="Lavin J.L."/>
            <person name="Lee S."/>
            <person name="Li W."/>
            <person name="Lindquist E."/>
            <person name="Lopez-Garcia S."/>
            <person name="Luque E.M."/>
            <person name="Marcos A.T."/>
            <person name="Martin J."/>
            <person name="McCluskey K."/>
            <person name="Medina H.R."/>
            <person name="Miralles-Duran A."/>
            <person name="Miyazaki A."/>
            <person name="Munoz-Torres E."/>
            <person name="Oguiza J.A."/>
            <person name="Ohm R."/>
            <person name="Olmedo M."/>
            <person name="Orejas M."/>
            <person name="Ortiz-Castellanos L."/>
            <person name="Pisabarro A.G."/>
            <person name="Rodriguez-Romero J."/>
            <person name="Ruiz-Herrera J."/>
            <person name="Ruiz-Vazquez R."/>
            <person name="Sanz C."/>
            <person name="Schackwitz W."/>
            <person name="Schmutz J."/>
            <person name="Shahriari M."/>
            <person name="Shelest E."/>
            <person name="Silva-Franco F."/>
            <person name="Soanes D."/>
            <person name="Syed K."/>
            <person name="Tagua V.G."/>
            <person name="Talbot N.J."/>
            <person name="Thon M."/>
            <person name="De vries R.P."/>
            <person name="Wiebenga A."/>
            <person name="Yadav J.S."/>
            <person name="Braun E.L."/>
            <person name="Baker S."/>
            <person name="Garre V."/>
            <person name="Horwitz B."/>
            <person name="Torres-Martinez S."/>
            <person name="Idnurm A."/>
            <person name="Herrera-Estrella A."/>
            <person name="Gabaldon T."/>
            <person name="Grigoriev I.V."/>
        </authorList>
    </citation>
    <scope>NUCLEOTIDE SEQUENCE [LARGE SCALE GENOMIC DNA]</scope>
    <source>
        <strain evidence="3">NRRL 1555(-)</strain>
    </source>
</reference>
<dbReference type="PROSITE" id="PS51112">
    <property type="entry name" value="AMMECR1"/>
    <property type="match status" value="1"/>
</dbReference>
<dbReference type="PANTHER" id="PTHR13016:SF0">
    <property type="entry name" value="AMME SYNDROME CANDIDATE GENE 1 PROTEIN"/>
    <property type="match status" value="1"/>
</dbReference>
<dbReference type="InterPro" id="IPR002733">
    <property type="entry name" value="AMMECR1_domain"/>
</dbReference>
<dbReference type="FunCoup" id="A0A162XC39">
    <property type="interactions" value="634"/>
</dbReference>
<accession>A0A162XC39</accession>
<dbReference type="AlphaFoldDB" id="A0A162XC39"/>
<dbReference type="InterPro" id="IPR036071">
    <property type="entry name" value="AMMECR1_dom_sf"/>
</dbReference>
<dbReference type="NCBIfam" id="TIGR00296">
    <property type="entry name" value="TIGR00296 family protein"/>
    <property type="match status" value="1"/>
</dbReference>
<evidence type="ECO:0000313" key="3">
    <source>
        <dbReference type="Proteomes" id="UP000077315"/>
    </source>
</evidence>
<dbReference type="OrthoDB" id="24630at2759"/>
<dbReference type="PANTHER" id="PTHR13016">
    <property type="entry name" value="AMMECR1 HOMOLOG"/>
    <property type="match status" value="1"/>
</dbReference>
<organism evidence="2 3">
    <name type="scientific">Phycomyces blakesleeanus (strain ATCC 8743b / DSM 1359 / FGSC 10004 / NBRC 33097 / NRRL 1555)</name>
    <dbReference type="NCBI Taxonomy" id="763407"/>
    <lineage>
        <taxon>Eukaryota</taxon>
        <taxon>Fungi</taxon>
        <taxon>Fungi incertae sedis</taxon>
        <taxon>Mucoromycota</taxon>
        <taxon>Mucoromycotina</taxon>
        <taxon>Mucoromycetes</taxon>
        <taxon>Mucorales</taxon>
        <taxon>Phycomycetaceae</taxon>
        <taxon>Phycomyces</taxon>
    </lineage>
</organism>
<evidence type="ECO:0000313" key="2">
    <source>
        <dbReference type="EMBL" id="OAD73865.1"/>
    </source>
</evidence>
<keyword evidence="3" id="KW-1185">Reference proteome</keyword>
<dbReference type="Pfam" id="PF01871">
    <property type="entry name" value="AMMECR1"/>
    <property type="match status" value="1"/>
</dbReference>
<sequence length="193" mass="22264">MVATKEHCFYCFDVLLAHLRREPTPAPRFHNEAFPLFVTWNMIKYGEKELRGCIGSFRPLPLIQGLKQFALNSALEDSRFPPINLAETPYLSCAVSLLINFEEADNYLDWEIGKHGIWIEFKNTDGKKNTATYLPEVMPEQGWTKEETIQSLLRKGAFRGPITPEVCQSIKLTRYQSSKMEVTRQEYDQARGL</sequence>
<protein>
    <recommendedName>
        <fullName evidence="1">AMMECR1 domain-containing protein</fullName>
    </recommendedName>
</protein>
<name>A0A162XC39_PHYB8</name>
<evidence type="ECO:0000259" key="1">
    <source>
        <dbReference type="PROSITE" id="PS51112"/>
    </source>
</evidence>
<dbReference type="InterPro" id="IPR023473">
    <property type="entry name" value="AMMECR1"/>
</dbReference>
<dbReference type="Gene3D" id="3.30.700.20">
    <property type="entry name" value="Hypothetical protein ph0010, domain 1"/>
    <property type="match status" value="1"/>
</dbReference>
<dbReference type="RefSeq" id="XP_018291905.1">
    <property type="nucleotide sequence ID" value="XM_018433862.1"/>
</dbReference>
<dbReference type="VEuPathDB" id="FungiDB:PHYBLDRAFT_158817"/>